<feature type="compositionally biased region" description="Low complexity" evidence="7">
    <location>
        <begin position="181"/>
        <end position="204"/>
    </location>
</feature>
<evidence type="ECO:0000313" key="10">
    <source>
        <dbReference type="Proteomes" id="UP000472276"/>
    </source>
</evidence>
<dbReference type="Ensembl" id="ENSOABT00000078975.1">
    <property type="protein sequence ID" value="ENSOABP00000060528.1"/>
    <property type="gene ID" value="ENSOABG00000034815.1"/>
</dbReference>
<keyword evidence="3" id="KW-0597">Phosphoprotein</keyword>
<organism evidence="9 10">
    <name type="scientific">Oreochromis aureus</name>
    <name type="common">Israeli tilapia</name>
    <name type="synonym">Chromis aureus</name>
    <dbReference type="NCBI Taxonomy" id="47969"/>
    <lineage>
        <taxon>Eukaryota</taxon>
        <taxon>Metazoa</taxon>
        <taxon>Chordata</taxon>
        <taxon>Craniata</taxon>
        <taxon>Vertebrata</taxon>
        <taxon>Euteleostomi</taxon>
        <taxon>Actinopterygii</taxon>
        <taxon>Neopterygii</taxon>
        <taxon>Teleostei</taxon>
        <taxon>Neoteleostei</taxon>
        <taxon>Acanthomorphata</taxon>
        <taxon>Ovalentaria</taxon>
        <taxon>Cichlomorphae</taxon>
        <taxon>Cichliformes</taxon>
        <taxon>Cichlidae</taxon>
        <taxon>African cichlids</taxon>
        <taxon>Pseudocrenilabrinae</taxon>
        <taxon>Oreochromini</taxon>
        <taxon>Oreochromis</taxon>
    </lineage>
</organism>
<dbReference type="PANTHER" id="PTHR47230:SF1">
    <property type="entry name" value="TIR DOMAIN-CONTAINING ADAPTER MOLECULE 1"/>
    <property type="match status" value="1"/>
</dbReference>
<evidence type="ECO:0000256" key="1">
    <source>
        <dbReference type="ARBA" id="ARBA00004496"/>
    </source>
</evidence>
<evidence type="ECO:0000256" key="4">
    <source>
        <dbReference type="ARBA" id="ARBA00022588"/>
    </source>
</evidence>
<feature type="domain" description="TIR" evidence="8">
    <location>
        <begin position="333"/>
        <end position="467"/>
    </location>
</feature>
<proteinExistence type="predicted"/>
<evidence type="ECO:0000313" key="9">
    <source>
        <dbReference type="Ensembl" id="ENSOABP00000067139.1"/>
    </source>
</evidence>
<comment type="subcellular location">
    <subcellularLocation>
        <location evidence="1">Cytoplasm</location>
    </subcellularLocation>
</comment>
<dbReference type="PANTHER" id="PTHR47230">
    <property type="entry name" value="TIR DOMAIN-CONTAINING ADAPTER MOLECULE 1"/>
    <property type="match status" value="1"/>
</dbReference>
<dbReference type="Gene3D" id="3.40.50.10140">
    <property type="entry name" value="Toll/interleukin-1 receptor homology (TIR) domain"/>
    <property type="match status" value="1"/>
</dbReference>
<dbReference type="GO" id="GO:0005768">
    <property type="term" value="C:endosome"/>
    <property type="evidence" value="ECO:0007669"/>
    <property type="project" value="TreeGrafter"/>
</dbReference>
<dbReference type="PROSITE" id="PS50104">
    <property type="entry name" value="TIR"/>
    <property type="match status" value="1"/>
</dbReference>
<dbReference type="Proteomes" id="UP000472276">
    <property type="component" value="Unassembled WGS sequence"/>
</dbReference>
<feature type="compositionally biased region" description="Polar residues" evidence="7">
    <location>
        <begin position="251"/>
        <end position="270"/>
    </location>
</feature>
<dbReference type="InterPro" id="IPR000157">
    <property type="entry name" value="TIR_dom"/>
</dbReference>
<reference evidence="9" key="2">
    <citation type="submission" date="2025-05" db="UniProtKB">
        <authorList>
            <consortium name="Ensembl"/>
        </authorList>
    </citation>
    <scope>IDENTIFICATION</scope>
</reference>
<evidence type="ECO:0000259" key="8">
    <source>
        <dbReference type="PROSITE" id="PS50104"/>
    </source>
</evidence>
<name>A0AAZ1XHL3_OREAU</name>
<dbReference type="Gene3D" id="1.25.40.780">
    <property type="match status" value="1"/>
</dbReference>
<feature type="region of interest" description="Disordered" evidence="7">
    <location>
        <begin position="225"/>
        <end position="244"/>
    </location>
</feature>
<dbReference type="Ensembl" id="ENSOABT00000074156.1">
    <property type="protein sequence ID" value="ENSOABP00000067139.1"/>
    <property type="gene ID" value="ENSOABG00000034815.1"/>
</dbReference>
<keyword evidence="10" id="KW-1185">Reference proteome</keyword>
<dbReference type="AlphaFoldDB" id="A0AAZ1XHL3"/>
<evidence type="ECO:0000256" key="3">
    <source>
        <dbReference type="ARBA" id="ARBA00022553"/>
    </source>
</evidence>
<dbReference type="InterPro" id="IPR040886">
    <property type="entry name" value="TRIF_N"/>
</dbReference>
<accession>A0AAZ1XHL3</accession>
<protein>
    <recommendedName>
        <fullName evidence="8">TIR domain-containing protein</fullName>
    </recommendedName>
</protein>
<dbReference type="GO" id="GO:0032481">
    <property type="term" value="P:positive regulation of type I interferon production"/>
    <property type="evidence" value="ECO:0007669"/>
    <property type="project" value="TreeGrafter"/>
</dbReference>
<sequence>MSLESQANHGTGLRDVFDLLVKAPSERLLSLTFQLGESPEDKIIHALCLIVLHREAEALDKLQMLTDSSLAKHVAEKCQMRGGNLEDFGAHCGLFEALTGESLAELAHVFKVLTEQRLCDPLQRNLAYKRALSSDCVKTRNGNDLEHNYKFLEEAKNVCGPEFAEWMSSSSDQRAEPDSNLLSSVEKSQVSSASSLPSPLSANLPSMPSYPTHLEISMPSTVLFQAPRTSPETPGNPKSNPPILSVKENRAQNVTEPPQSSEAQPKTTGSPPFDPKQDSSKYGTPAAAAASLVSNESDKKSDNQTKTPSPKLPKTSVPGEIHESKAVEEEEEEIFYAFVIFHAPDDSDMAESMKEKIEAAIGGEFEGATFSDFSIPGKTTIKSMEDAINNSAFTLLLLTRNFNTCMLDLKANAAFVNSINKAHKYNTVIPLLPRENCMPKQDMPMVLQGVNPLEERKNFEKKIQKSLLPAKIEKQRRIWKQEKAQKQTMKHLNKISNVTISVEPNLRPGPPTAAWHPQPNIHIENANYIMIGNDSRMNVDLVGNANREDSI</sequence>
<dbReference type="InterPro" id="IPR046946">
    <property type="entry name" value="TCAM1/2"/>
</dbReference>
<reference evidence="10" key="1">
    <citation type="submission" date="2020-03" db="EMBL/GenBank/DDBJ databases">
        <title>Evolution of repeat sequences and sex chromosomes of tilapia species revealed by chromosome-level genomes.</title>
        <authorList>
            <person name="Xu L."/>
            <person name="Tao W."/>
            <person name="Wang D."/>
            <person name="Zhou Q."/>
        </authorList>
    </citation>
    <scope>NUCLEOTIDE SEQUENCE [LARGE SCALE GENOMIC DNA]</scope>
    <source>
        <strain evidence="10">Israel</strain>
    </source>
</reference>
<evidence type="ECO:0000256" key="7">
    <source>
        <dbReference type="SAM" id="MobiDB-lite"/>
    </source>
</evidence>
<feature type="compositionally biased region" description="Polar residues" evidence="7">
    <location>
        <begin position="225"/>
        <end position="238"/>
    </location>
</feature>
<feature type="region of interest" description="Disordered" evidence="7">
    <location>
        <begin position="169"/>
        <end position="204"/>
    </location>
</feature>
<dbReference type="Pfam" id="PF17798">
    <property type="entry name" value="TRIF-NTD"/>
    <property type="match status" value="1"/>
</dbReference>
<keyword evidence="4" id="KW-0399">Innate immunity</keyword>
<dbReference type="InterPro" id="IPR035897">
    <property type="entry name" value="Toll_tir_struct_dom_sf"/>
</dbReference>
<dbReference type="GeneID" id="116311363"/>
<dbReference type="GO" id="GO:0045087">
    <property type="term" value="P:innate immune response"/>
    <property type="evidence" value="ECO:0007669"/>
    <property type="project" value="UniProtKB-KW"/>
</dbReference>
<keyword evidence="6" id="KW-0395">Inflammatory response</keyword>
<feature type="region of interest" description="Disordered" evidence="7">
    <location>
        <begin position="251"/>
        <end position="320"/>
    </location>
</feature>
<gene>
    <name evidence="9" type="primary">TICAM1</name>
</gene>
<evidence type="ECO:0000256" key="5">
    <source>
        <dbReference type="ARBA" id="ARBA00022859"/>
    </source>
</evidence>
<keyword evidence="5" id="KW-0391">Immunity</keyword>
<dbReference type="GO" id="GO:0035666">
    <property type="term" value="P:TRIF-dependent toll-like receptor signaling pathway"/>
    <property type="evidence" value="ECO:0007669"/>
    <property type="project" value="InterPro"/>
</dbReference>
<dbReference type="GO" id="GO:0006954">
    <property type="term" value="P:inflammatory response"/>
    <property type="evidence" value="ECO:0007669"/>
    <property type="project" value="UniProtKB-KW"/>
</dbReference>
<evidence type="ECO:0000256" key="2">
    <source>
        <dbReference type="ARBA" id="ARBA00022490"/>
    </source>
</evidence>
<dbReference type="GO" id="GO:0035591">
    <property type="term" value="F:signaling adaptor activity"/>
    <property type="evidence" value="ECO:0007669"/>
    <property type="project" value="TreeGrafter"/>
</dbReference>
<dbReference type="RefSeq" id="XP_031584321.2">
    <property type="nucleotide sequence ID" value="XM_031728461.2"/>
</dbReference>
<dbReference type="RefSeq" id="XP_031584320.2">
    <property type="nucleotide sequence ID" value="XM_031728460.2"/>
</dbReference>
<dbReference type="GO" id="GO:0043123">
    <property type="term" value="P:positive regulation of canonical NF-kappaB signal transduction"/>
    <property type="evidence" value="ECO:0007669"/>
    <property type="project" value="TreeGrafter"/>
</dbReference>
<dbReference type="SUPFAM" id="SSF52200">
    <property type="entry name" value="Toll/Interleukin receptor TIR domain"/>
    <property type="match status" value="1"/>
</dbReference>
<evidence type="ECO:0000256" key="6">
    <source>
        <dbReference type="ARBA" id="ARBA00023198"/>
    </source>
</evidence>
<keyword evidence="2" id="KW-0963">Cytoplasm</keyword>